<dbReference type="Pfam" id="PF17039">
    <property type="entry name" value="Glyco_tran_10_N"/>
    <property type="match status" value="1"/>
</dbReference>
<keyword evidence="11" id="KW-0333">Golgi apparatus</keyword>
<protein>
    <recommendedName>
        <fullName evidence="11">Fucosyltransferase</fullName>
        <ecNumber evidence="11">2.4.1.-</ecNumber>
    </recommendedName>
</protein>
<keyword evidence="4 11" id="KW-0328">Glycosyltransferase</keyword>
<keyword evidence="7" id="KW-0735">Signal-anchor</keyword>
<dbReference type="GO" id="GO:0032580">
    <property type="term" value="C:Golgi cisterna membrane"/>
    <property type="evidence" value="ECO:0007669"/>
    <property type="project" value="UniProtKB-SubCell"/>
</dbReference>
<evidence type="ECO:0000313" key="14">
    <source>
        <dbReference type="EMBL" id="KAJ8033763.1"/>
    </source>
</evidence>
<keyword evidence="9" id="KW-0472">Membrane</keyword>
<sequence>MVVVKMSEYWSRKYTEPRTVYCQQHNQTVLAISSNGDVFQTCSADIVVIAGVLKNANQWAQLQYLRTADQVWVHTTEESSFNTRRVCPGFEMNYIRFNLTVSYHPKADISTPYAKFSQFQPSLKRKPPTSRSFFAQKSKLIIWISSHCFTKMWLRKHFAYDLAKLIHVDMYGKCGQFQCKLGNPSCADIFKQYKFILALENSCCEGYITEKFWNALAFFNAIPVVVGAPKSDYERLAPNNSFIHADDFGSIKELAEYILKVSQNKELYDSYFQWKQYGTIKRNRIDDMLAFTDQGICKLMNYLASRRLIQKETTFDPYGPDWFGGCFPCGEKAWLRKYVPLNVTELIYRPH</sequence>
<dbReference type="OrthoDB" id="427096at2759"/>
<organism evidence="14 15">
    <name type="scientific">Holothuria leucospilota</name>
    <name type="common">Black long sea cucumber</name>
    <name type="synonym">Mertensiothuria leucospilota</name>
    <dbReference type="NCBI Taxonomy" id="206669"/>
    <lineage>
        <taxon>Eukaryota</taxon>
        <taxon>Metazoa</taxon>
        <taxon>Echinodermata</taxon>
        <taxon>Eleutherozoa</taxon>
        <taxon>Echinozoa</taxon>
        <taxon>Holothuroidea</taxon>
        <taxon>Aspidochirotacea</taxon>
        <taxon>Aspidochirotida</taxon>
        <taxon>Holothuriidae</taxon>
        <taxon>Holothuria</taxon>
    </lineage>
</organism>
<feature type="domain" description="Fucosyltransferase N-terminal" evidence="13">
    <location>
        <begin position="31"/>
        <end position="113"/>
    </location>
</feature>
<dbReference type="GO" id="GO:0046920">
    <property type="term" value="F:alpha-(1-&gt;3)-fucosyltransferase activity"/>
    <property type="evidence" value="ECO:0007669"/>
    <property type="project" value="TreeGrafter"/>
</dbReference>
<dbReference type="AlphaFoldDB" id="A0A9Q1H5N5"/>
<evidence type="ECO:0000256" key="6">
    <source>
        <dbReference type="ARBA" id="ARBA00022692"/>
    </source>
</evidence>
<keyword evidence="6 11" id="KW-0812">Transmembrane</keyword>
<proteinExistence type="inferred from homology"/>
<evidence type="ECO:0000313" key="15">
    <source>
        <dbReference type="Proteomes" id="UP001152320"/>
    </source>
</evidence>
<name>A0A9Q1H5N5_HOLLE</name>
<dbReference type="Gene3D" id="3.40.50.11660">
    <property type="entry name" value="Glycosyl transferase family 10, C-terminal domain"/>
    <property type="match status" value="1"/>
</dbReference>
<dbReference type="EC" id="2.4.1.-" evidence="11"/>
<dbReference type="Proteomes" id="UP001152320">
    <property type="component" value="Chromosome 11"/>
</dbReference>
<evidence type="ECO:0000256" key="3">
    <source>
        <dbReference type="ARBA" id="ARBA00008919"/>
    </source>
</evidence>
<dbReference type="Pfam" id="PF00852">
    <property type="entry name" value="Glyco_transf_10"/>
    <property type="match status" value="1"/>
</dbReference>
<dbReference type="FunFam" id="3.40.50.11660:FF:000004">
    <property type="entry name" value="Glycoprotein 3-alpha-L-fucosyltransferase A"/>
    <property type="match status" value="1"/>
</dbReference>
<dbReference type="PANTHER" id="PTHR11929">
    <property type="entry name" value="ALPHA- 1,3 -FUCOSYLTRANSFERASE"/>
    <property type="match status" value="1"/>
</dbReference>
<dbReference type="PANTHER" id="PTHR11929:SF145">
    <property type="entry name" value="ALPHA-(1,3)-FUCOSYLTRANSFERASE FUT-1"/>
    <property type="match status" value="1"/>
</dbReference>
<evidence type="ECO:0000256" key="7">
    <source>
        <dbReference type="ARBA" id="ARBA00022968"/>
    </source>
</evidence>
<evidence type="ECO:0000256" key="9">
    <source>
        <dbReference type="ARBA" id="ARBA00023136"/>
    </source>
</evidence>
<dbReference type="InterPro" id="IPR038577">
    <property type="entry name" value="GT10-like_C_sf"/>
</dbReference>
<dbReference type="InterPro" id="IPR055270">
    <property type="entry name" value="Glyco_tran_10_C"/>
</dbReference>
<evidence type="ECO:0000256" key="1">
    <source>
        <dbReference type="ARBA" id="ARBA00004167"/>
    </source>
</evidence>
<comment type="pathway">
    <text evidence="2">Protein modification; protein glycosylation.</text>
</comment>
<comment type="similarity">
    <text evidence="3 11">Belongs to the glycosyltransferase 10 family.</text>
</comment>
<evidence type="ECO:0000256" key="4">
    <source>
        <dbReference type="ARBA" id="ARBA00022676"/>
    </source>
</evidence>
<dbReference type="SUPFAM" id="SSF53756">
    <property type="entry name" value="UDP-Glycosyltransferase/glycogen phosphorylase"/>
    <property type="match status" value="1"/>
</dbReference>
<evidence type="ECO:0000259" key="13">
    <source>
        <dbReference type="Pfam" id="PF17039"/>
    </source>
</evidence>
<accession>A0A9Q1H5N5</accession>
<gene>
    <name evidence="14" type="ORF">HOLleu_24116</name>
</gene>
<evidence type="ECO:0000256" key="2">
    <source>
        <dbReference type="ARBA" id="ARBA00004922"/>
    </source>
</evidence>
<dbReference type="InterPro" id="IPR001503">
    <property type="entry name" value="Glyco_trans_10"/>
</dbReference>
<reference evidence="14" key="1">
    <citation type="submission" date="2021-10" db="EMBL/GenBank/DDBJ databases">
        <title>Tropical sea cucumber genome reveals ecological adaptation and Cuvierian tubules defense mechanism.</title>
        <authorList>
            <person name="Chen T."/>
        </authorList>
    </citation>
    <scope>NUCLEOTIDE SEQUENCE</scope>
    <source>
        <strain evidence="14">Nanhai2018</strain>
        <tissue evidence="14">Muscle</tissue>
    </source>
</reference>
<keyword evidence="8" id="KW-1133">Transmembrane helix</keyword>
<evidence type="ECO:0000256" key="11">
    <source>
        <dbReference type="RuleBase" id="RU003832"/>
    </source>
</evidence>
<evidence type="ECO:0000256" key="5">
    <source>
        <dbReference type="ARBA" id="ARBA00022679"/>
    </source>
</evidence>
<dbReference type="InterPro" id="IPR031481">
    <property type="entry name" value="Glyco_tran_10_N"/>
</dbReference>
<keyword evidence="5 11" id="KW-0808">Transferase</keyword>
<feature type="domain" description="Fucosyltransferase C-terminal" evidence="12">
    <location>
        <begin position="135"/>
        <end position="310"/>
    </location>
</feature>
<evidence type="ECO:0000256" key="10">
    <source>
        <dbReference type="ARBA" id="ARBA00023180"/>
    </source>
</evidence>
<keyword evidence="10" id="KW-0325">Glycoprotein</keyword>
<evidence type="ECO:0000256" key="8">
    <source>
        <dbReference type="ARBA" id="ARBA00022989"/>
    </source>
</evidence>
<comment type="caution">
    <text evidence="14">The sequence shown here is derived from an EMBL/GenBank/DDBJ whole genome shotgun (WGS) entry which is preliminary data.</text>
</comment>
<comment type="subcellular location">
    <subcellularLocation>
        <location evidence="11">Golgi apparatus</location>
        <location evidence="11">Golgi stack membrane</location>
        <topology evidence="11">Single-pass type II membrane protein</topology>
    </subcellularLocation>
    <subcellularLocation>
        <location evidence="1">Membrane</location>
        <topology evidence="1">Single-pass membrane protein</topology>
    </subcellularLocation>
</comment>
<dbReference type="EMBL" id="JAIZAY010000011">
    <property type="protein sequence ID" value="KAJ8033763.1"/>
    <property type="molecule type" value="Genomic_DNA"/>
</dbReference>
<keyword evidence="15" id="KW-1185">Reference proteome</keyword>
<evidence type="ECO:0000259" key="12">
    <source>
        <dbReference type="Pfam" id="PF00852"/>
    </source>
</evidence>